<accession>A0A139L0M0</accession>
<feature type="chain" id="PRO_5014531239" description="Lipoprotein" evidence="1">
    <location>
        <begin position="21"/>
        <end position="243"/>
    </location>
</feature>
<dbReference type="EMBL" id="CP083680">
    <property type="protein sequence ID" value="UYU66047.1"/>
    <property type="molecule type" value="Genomic_DNA"/>
</dbReference>
<dbReference type="AlphaFoldDB" id="A0A139L0M0"/>
<dbReference type="RefSeq" id="WP_048697279.1">
    <property type="nucleotide sequence ID" value="NZ_CP083680.1"/>
</dbReference>
<dbReference type="Proteomes" id="UP001156218">
    <property type="component" value="Chromosome"/>
</dbReference>
<sequence length="243" mass="27770">MKSILFLAIVLLSLSFQSCKDNLSVPTPASRNYQQDAAVLNEFVDINKTTHEYYINSNKRNSVLSYITNVDVEELNSVNSLNLSIFKESINQVNSRCGQLAASHGVDYIVMITENEIYISQIKDDSPIELKKKQFDNGRYSSTVASLNVTDYKESYYINKSNYIETSIELNPQSYKNAGWAFYVTCHIRNIDNKETPRVLFCGIGYNINPCFEWSVTQGDYAEWNFETTSLNAPCIANFKFLR</sequence>
<dbReference type="EMBL" id="QROV01000008">
    <property type="protein sequence ID" value="RHL60598.1"/>
    <property type="molecule type" value="Genomic_DNA"/>
</dbReference>
<evidence type="ECO:0000256" key="1">
    <source>
        <dbReference type="SAM" id="SignalP"/>
    </source>
</evidence>
<reference evidence="2 4" key="1">
    <citation type="submission" date="2018-08" db="EMBL/GenBank/DDBJ databases">
        <title>A genome reference for cultivated species of the human gut microbiota.</title>
        <authorList>
            <person name="Zou Y."/>
            <person name="Xue W."/>
            <person name="Luo G."/>
        </authorList>
    </citation>
    <scope>NUCLEOTIDE SEQUENCE [LARGE SCALE GENOMIC DNA]</scope>
    <source>
        <strain evidence="2 4">AF37-12</strain>
    </source>
</reference>
<evidence type="ECO:0000313" key="3">
    <source>
        <dbReference type="EMBL" id="UYU66047.1"/>
    </source>
</evidence>
<evidence type="ECO:0000313" key="5">
    <source>
        <dbReference type="Proteomes" id="UP001156218"/>
    </source>
</evidence>
<proteinExistence type="predicted"/>
<keyword evidence="1" id="KW-0732">Signal</keyword>
<feature type="signal peptide" evidence="1">
    <location>
        <begin position="1"/>
        <end position="20"/>
    </location>
</feature>
<organism evidence="2 4">
    <name type="scientific">Bacteroides thetaiotaomicron</name>
    <dbReference type="NCBI Taxonomy" id="818"/>
    <lineage>
        <taxon>Bacteria</taxon>
        <taxon>Pseudomonadati</taxon>
        <taxon>Bacteroidota</taxon>
        <taxon>Bacteroidia</taxon>
        <taxon>Bacteroidales</taxon>
        <taxon>Bacteroidaceae</taxon>
        <taxon>Bacteroides</taxon>
    </lineage>
</organism>
<gene>
    <name evidence="2" type="ORF">DW011_09130</name>
    <name evidence="3" type="ORF">KQP68_21140</name>
</gene>
<dbReference type="Proteomes" id="UP000283616">
    <property type="component" value="Unassembled WGS sequence"/>
</dbReference>
<evidence type="ECO:0000313" key="2">
    <source>
        <dbReference type="EMBL" id="RHL60598.1"/>
    </source>
</evidence>
<evidence type="ECO:0008006" key="6">
    <source>
        <dbReference type="Google" id="ProtNLM"/>
    </source>
</evidence>
<reference evidence="3 5" key="2">
    <citation type="submission" date="2021-06" db="EMBL/GenBank/DDBJ databases">
        <title>Interrogation of the integrated mobile genetic elements in gut-associated Bacteroides with a consensus prediction approach.</title>
        <authorList>
            <person name="Campbell D.E."/>
            <person name="Leigh J.R."/>
            <person name="Kim T."/>
            <person name="England W."/>
            <person name="Whitaker R.J."/>
            <person name="Degnan P.H."/>
        </authorList>
    </citation>
    <scope>NUCLEOTIDE SEQUENCE [LARGE SCALE GENOMIC DNA]</scope>
    <source>
        <strain evidence="3 5">WAL8669</strain>
    </source>
</reference>
<dbReference type="PROSITE" id="PS51257">
    <property type="entry name" value="PROKAR_LIPOPROTEIN"/>
    <property type="match status" value="1"/>
</dbReference>
<protein>
    <recommendedName>
        <fullName evidence="6">Lipoprotein</fullName>
    </recommendedName>
</protein>
<evidence type="ECO:0000313" key="4">
    <source>
        <dbReference type="Proteomes" id="UP000283616"/>
    </source>
</evidence>
<name>A0A139L0M0_BACT4</name>